<accession>W4K065</accession>
<protein>
    <recommendedName>
        <fullName evidence="3">F-box domain-containing protein</fullName>
    </recommendedName>
</protein>
<dbReference type="AlphaFoldDB" id="W4K065"/>
<evidence type="ECO:0000313" key="2">
    <source>
        <dbReference type="Proteomes" id="UP000030671"/>
    </source>
</evidence>
<dbReference type="GeneID" id="20673650"/>
<dbReference type="Gene3D" id="3.80.10.10">
    <property type="entry name" value="Ribonuclease Inhibitor"/>
    <property type="match status" value="1"/>
</dbReference>
<sequence>MDTFPIELVEAIISVATPEALAQIRALNKAFCALATPYLFQRVHVTNTMKSVESFELISRSPKLVQHIEGVAFRHCDVDENGDFLHDRYRVHRGSIILLDSEEEEPFLERRHIASLDSIQDVLTMSFSRLDRFPVLKSVSLTFYPCFSKDVFHPSSYRLYKPTQLQWRLIPAIPELPHLKSLTIRNLIPVERQALYGFRNTFKSLESLRITVLGGLGDTDYVYDRYYGMFWQFTMSSVLNSPLPFSATLTSFTLHSGTDVGAHTPVNFSDLNLSALKSISLKRILFNEDTGVEDFIIRHQSTLKALHLVECRITVDGAIQEPSRRWSWIWTRFAEKLQTLTALDVQPERDDEDTTLERSSYVRLIEGTGYLYDALKEPVQGEEDDRQALETFAKLVRSRRHGIMNA</sequence>
<gene>
    <name evidence="1" type="ORF">HETIRDRAFT_420369</name>
</gene>
<dbReference type="SUPFAM" id="SSF52047">
    <property type="entry name" value="RNI-like"/>
    <property type="match status" value="1"/>
</dbReference>
<dbReference type="Proteomes" id="UP000030671">
    <property type="component" value="Unassembled WGS sequence"/>
</dbReference>
<proteinExistence type="predicted"/>
<evidence type="ECO:0000313" key="1">
    <source>
        <dbReference type="EMBL" id="ETW79213.1"/>
    </source>
</evidence>
<dbReference type="eggNOG" id="ENOG502S8UP">
    <property type="taxonomic scope" value="Eukaryota"/>
</dbReference>
<dbReference type="PANTHER" id="PTHR42057">
    <property type="entry name" value="F-BOX DOMAIN PROTEIN (AFU_ORTHOLOGUE AFUA_4G00200)"/>
    <property type="match status" value="1"/>
</dbReference>
<reference evidence="1 2" key="1">
    <citation type="journal article" date="2012" name="New Phytol.">
        <title>Insight into trade-off between wood decay and parasitism from the genome of a fungal forest pathogen.</title>
        <authorList>
            <person name="Olson A."/>
            <person name="Aerts A."/>
            <person name="Asiegbu F."/>
            <person name="Belbahri L."/>
            <person name="Bouzid O."/>
            <person name="Broberg A."/>
            <person name="Canback B."/>
            <person name="Coutinho P.M."/>
            <person name="Cullen D."/>
            <person name="Dalman K."/>
            <person name="Deflorio G."/>
            <person name="van Diepen L.T."/>
            <person name="Dunand C."/>
            <person name="Duplessis S."/>
            <person name="Durling M."/>
            <person name="Gonthier P."/>
            <person name="Grimwood J."/>
            <person name="Fossdal C.G."/>
            <person name="Hansson D."/>
            <person name="Henrissat B."/>
            <person name="Hietala A."/>
            <person name="Himmelstrand K."/>
            <person name="Hoffmeister D."/>
            <person name="Hogberg N."/>
            <person name="James T.Y."/>
            <person name="Karlsson M."/>
            <person name="Kohler A."/>
            <person name="Kues U."/>
            <person name="Lee Y.H."/>
            <person name="Lin Y.C."/>
            <person name="Lind M."/>
            <person name="Lindquist E."/>
            <person name="Lombard V."/>
            <person name="Lucas S."/>
            <person name="Lunden K."/>
            <person name="Morin E."/>
            <person name="Murat C."/>
            <person name="Park J."/>
            <person name="Raffaello T."/>
            <person name="Rouze P."/>
            <person name="Salamov A."/>
            <person name="Schmutz J."/>
            <person name="Solheim H."/>
            <person name="Stahlberg J."/>
            <person name="Velez H."/>
            <person name="de Vries R.P."/>
            <person name="Wiebenga A."/>
            <person name="Woodward S."/>
            <person name="Yakovlev I."/>
            <person name="Garbelotto M."/>
            <person name="Martin F."/>
            <person name="Grigoriev I.V."/>
            <person name="Stenlid J."/>
        </authorList>
    </citation>
    <scope>NUCLEOTIDE SEQUENCE [LARGE SCALE GENOMIC DNA]</scope>
    <source>
        <strain evidence="1 2">TC 32-1</strain>
    </source>
</reference>
<dbReference type="InParanoid" id="W4K065"/>
<dbReference type="OrthoDB" id="2858653at2759"/>
<dbReference type="InterPro" id="IPR032675">
    <property type="entry name" value="LRR_dom_sf"/>
</dbReference>
<name>W4K065_HETIT</name>
<organism evidence="1 2">
    <name type="scientific">Heterobasidion irregulare (strain TC 32-1)</name>
    <dbReference type="NCBI Taxonomy" id="747525"/>
    <lineage>
        <taxon>Eukaryota</taxon>
        <taxon>Fungi</taxon>
        <taxon>Dikarya</taxon>
        <taxon>Basidiomycota</taxon>
        <taxon>Agaricomycotina</taxon>
        <taxon>Agaricomycetes</taxon>
        <taxon>Russulales</taxon>
        <taxon>Bondarzewiaceae</taxon>
        <taxon>Heterobasidion</taxon>
        <taxon>Heterobasidion annosum species complex</taxon>
    </lineage>
</organism>
<dbReference type="PANTHER" id="PTHR42057:SF2">
    <property type="entry name" value="F-BOX DOMAIN PROTEIN (AFU_ORTHOLOGUE AFUA_4G00200)-RELATED"/>
    <property type="match status" value="1"/>
</dbReference>
<evidence type="ECO:0008006" key="3">
    <source>
        <dbReference type="Google" id="ProtNLM"/>
    </source>
</evidence>
<dbReference type="EMBL" id="KI925461">
    <property type="protein sequence ID" value="ETW79213.1"/>
    <property type="molecule type" value="Genomic_DNA"/>
</dbReference>
<keyword evidence="2" id="KW-1185">Reference proteome</keyword>
<dbReference type="KEGG" id="hir:HETIRDRAFT_420369"/>
<dbReference type="RefSeq" id="XP_009549466.1">
    <property type="nucleotide sequence ID" value="XM_009551171.1"/>
</dbReference>
<dbReference type="HOGENOM" id="CLU_052543_2_1_1"/>